<name>B0VGR2_CLOAI</name>
<dbReference type="FunFam" id="3.40.640.10:FF:000033">
    <property type="entry name" value="Aspartate aminotransferase"/>
    <property type="match status" value="1"/>
</dbReference>
<dbReference type="AlphaFoldDB" id="B0VGR2"/>
<evidence type="ECO:0000256" key="3">
    <source>
        <dbReference type="ARBA" id="ARBA00022576"/>
    </source>
</evidence>
<dbReference type="GO" id="GO:0006520">
    <property type="term" value="P:amino acid metabolic process"/>
    <property type="evidence" value="ECO:0007669"/>
    <property type="project" value="InterPro"/>
</dbReference>
<dbReference type="eggNOG" id="COG0436">
    <property type="taxonomic scope" value="Bacteria"/>
</dbReference>
<dbReference type="EMBL" id="CU466930">
    <property type="protein sequence ID" value="CAO80499.1"/>
    <property type="molecule type" value="Genomic_DNA"/>
</dbReference>
<evidence type="ECO:0000259" key="7">
    <source>
        <dbReference type="Pfam" id="PF00155"/>
    </source>
</evidence>
<dbReference type="Gene3D" id="3.90.1150.10">
    <property type="entry name" value="Aspartate Aminotransferase, domain 1"/>
    <property type="match status" value="1"/>
</dbReference>
<organism evidence="8 9">
    <name type="scientific">Cloacimonas acidaminovorans (strain Evry)</name>
    <dbReference type="NCBI Taxonomy" id="459349"/>
    <lineage>
        <taxon>Bacteria</taxon>
        <taxon>Pseudomonadati</taxon>
        <taxon>Candidatus Cloacimonadota</taxon>
        <taxon>Candidatus Cloacimonadia</taxon>
        <taxon>Candidatus Cloacimonadales</taxon>
        <taxon>Candidatus Cloacimonadaceae</taxon>
        <taxon>Candidatus Cloacimonas</taxon>
    </lineage>
</organism>
<accession>B0VGR2</accession>
<dbReference type="InterPro" id="IPR004838">
    <property type="entry name" value="NHTrfase_class1_PyrdxlP-BS"/>
</dbReference>
<dbReference type="PROSITE" id="PS00105">
    <property type="entry name" value="AA_TRANSFER_CLASS_1"/>
    <property type="match status" value="1"/>
</dbReference>
<reference evidence="8 9" key="1">
    <citation type="journal article" date="2008" name="J. Bacteriol.">
        <title>'Candidatus Cloacamonas acidaminovorans': genome sequence reconstruction provides a first glimpse of a new bacterial division.</title>
        <authorList>
            <person name="Pelletier E."/>
            <person name="Kreimeyer A."/>
            <person name="Bocs S."/>
            <person name="Rouy Z."/>
            <person name="Gyapay G."/>
            <person name="Chouari R."/>
            <person name="Riviere D."/>
            <person name="Ganesan A."/>
            <person name="Daegelen P."/>
            <person name="Sghir A."/>
            <person name="Cohen G.N."/>
            <person name="Medigue C."/>
            <person name="Weissenbach J."/>
            <person name="Le Paslier D."/>
        </authorList>
    </citation>
    <scope>NUCLEOTIDE SEQUENCE [LARGE SCALE GENOMIC DNA]</scope>
    <source>
        <strain evidence="9">Evry</strain>
    </source>
</reference>
<keyword evidence="4 6" id="KW-0808">Transferase</keyword>
<dbReference type="InterPro" id="IPR004839">
    <property type="entry name" value="Aminotransferase_I/II_large"/>
</dbReference>
<dbReference type="Pfam" id="PF00155">
    <property type="entry name" value="Aminotran_1_2"/>
    <property type="match status" value="1"/>
</dbReference>
<dbReference type="HOGENOM" id="CLU_017584_4_3_0"/>
<dbReference type="KEGG" id="caci:CLOAM0614"/>
<dbReference type="PANTHER" id="PTHR46383:SF1">
    <property type="entry name" value="ASPARTATE AMINOTRANSFERASE"/>
    <property type="match status" value="1"/>
</dbReference>
<evidence type="ECO:0000256" key="2">
    <source>
        <dbReference type="ARBA" id="ARBA00007441"/>
    </source>
</evidence>
<evidence type="ECO:0000256" key="6">
    <source>
        <dbReference type="RuleBase" id="RU000481"/>
    </source>
</evidence>
<keyword evidence="5" id="KW-0663">Pyridoxal phosphate</keyword>
<dbReference type="CDD" id="cd00609">
    <property type="entry name" value="AAT_like"/>
    <property type="match status" value="1"/>
</dbReference>
<dbReference type="InterPro" id="IPR050596">
    <property type="entry name" value="AspAT/PAT-like"/>
</dbReference>
<dbReference type="PANTHER" id="PTHR46383">
    <property type="entry name" value="ASPARTATE AMINOTRANSFERASE"/>
    <property type="match status" value="1"/>
</dbReference>
<dbReference type="InterPro" id="IPR015421">
    <property type="entry name" value="PyrdxlP-dep_Trfase_major"/>
</dbReference>
<feature type="domain" description="Aminotransferase class I/classII large" evidence="7">
    <location>
        <begin position="37"/>
        <end position="394"/>
    </location>
</feature>
<dbReference type="Gene3D" id="3.40.640.10">
    <property type="entry name" value="Type I PLP-dependent aspartate aminotransferase-like (Major domain)"/>
    <property type="match status" value="1"/>
</dbReference>
<dbReference type="InterPro" id="IPR015424">
    <property type="entry name" value="PyrdxlP-dep_Trfase"/>
</dbReference>
<dbReference type="InterPro" id="IPR015422">
    <property type="entry name" value="PyrdxlP-dep_Trfase_small"/>
</dbReference>
<dbReference type="GO" id="GO:0008483">
    <property type="term" value="F:transaminase activity"/>
    <property type="evidence" value="ECO:0007669"/>
    <property type="project" value="UniProtKB-KW"/>
</dbReference>
<dbReference type="SUPFAM" id="SSF53383">
    <property type="entry name" value="PLP-dependent transferases"/>
    <property type="match status" value="1"/>
</dbReference>
<dbReference type="STRING" id="459349.CLOAM0614"/>
<proteinExistence type="inferred from homology"/>
<evidence type="ECO:0000256" key="4">
    <source>
        <dbReference type="ARBA" id="ARBA00022679"/>
    </source>
</evidence>
<dbReference type="Proteomes" id="UP000002019">
    <property type="component" value="Chromosome"/>
</dbReference>
<keyword evidence="9" id="KW-1185">Reference proteome</keyword>
<evidence type="ECO:0000256" key="1">
    <source>
        <dbReference type="ARBA" id="ARBA00001933"/>
    </source>
</evidence>
<comment type="cofactor">
    <cofactor evidence="1 6">
        <name>pyridoxal 5'-phosphate</name>
        <dbReference type="ChEBI" id="CHEBI:597326"/>
    </cofactor>
</comment>
<dbReference type="PRINTS" id="PR00753">
    <property type="entry name" value="ACCSYNTHASE"/>
</dbReference>
<sequence length="406" mass="45174">MEVKMAIKLSNRCRLIKPSPTLSLSAKAKEMKDAGIDVISFSVGEPDFNTPEYIKASAHKAIDANFTRYTNNAGIPELRQAICEKLLRDNGLKYSPKEILVSPGAKAAIVNSLIAVCDDKDQVLMATPYWVSYPYQVALANAEPVYIPTCEEKGYKIQPADLEKAIKENPCSKVLIMNSPSNPTGTVYTQAELSDIAEICIKYNILVISDEIYERLVYDDAKHISIASISEEMKQRTIVINGVSKAYAMTGWRLGYAAGPGDIISAGGMVQEHTTSCVNSITQYACVTALKEEDDSIEKMRVEFARRRDFLYEELKKLPHITCFKPQGAFYIMPGIKWYLENNNQNIKTSDDFCAKLLDKYYVALVSGNSFGMEGTVRFSYANSIENIKEGLNRFASFLAELASGR</sequence>
<dbReference type="GO" id="GO:0030170">
    <property type="term" value="F:pyridoxal phosphate binding"/>
    <property type="evidence" value="ECO:0007669"/>
    <property type="project" value="InterPro"/>
</dbReference>
<evidence type="ECO:0000313" key="9">
    <source>
        <dbReference type="Proteomes" id="UP000002019"/>
    </source>
</evidence>
<comment type="similarity">
    <text evidence="2 6">Belongs to the class-I pyridoxal-phosphate-dependent aminotransferase family.</text>
</comment>
<protein>
    <recommendedName>
        <fullName evidence="6">Aminotransferase</fullName>
        <ecNumber evidence="6">2.6.1.-</ecNumber>
    </recommendedName>
</protein>
<keyword evidence="3 6" id="KW-0032">Aminotransferase</keyword>
<gene>
    <name evidence="8" type="primary">aspC</name>
    <name evidence="8" type="ordered locus">CLOAM0614</name>
</gene>
<evidence type="ECO:0000256" key="5">
    <source>
        <dbReference type="ARBA" id="ARBA00022898"/>
    </source>
</evidence>
<evidence type="ECO:0000313" key="8">
    <source>
        <dbReference type="EMBL" id="CAO80499.1"/>
    </source>
</evidence>
<dbReference type="EC" id="2.6.1.-" evidence="6"/>